<reference evidence="10 11" key="1">
    <citation type="submission" date="2019-07" db="EMBL/GenBank/DDBJ databases">
        <title>Lentzea xizangensis sp. nov., isolated from Qinghai-Tibetan Plateau Soils.</title>
        <authorList>
            <person name="Huang J."/>
        </authorList>
    </citation>
    <scope>NUCLEOTIDE SEQUENCE [LARGE SCALE GENOMIC DNA]</scope>
    <source>
        <strain evidence="10 11">FXJ1.1311</strain>
    </source>
</reference>
<dbReference type="Gene3D" id="1.10.630.10">
    <property type="entry name" value="Cytochrome P450"/>
    <property type="match status" value="1"/>
</dbReference>
<evidence type="ECO:0000256" key="6">
    <source>
        <dbReference type="ARBA" id="ARBA00023033"/>
    </source>
</evidence>
<dbReference type="PRINTS" id="PR00463">
    <property type="entry name" value="EP450I"/>
</dbReference>
<dbReference type="InterPro" id="IPR036396">
    <property type="entry name" value="Cyt_P450_sf"/>
</dbReference>
<organism evidence="10 11">
    <name type="scientific">Lentzea tibetensis</name>
    <dbReference type="NCBI Taxonomy" id="2591470"/>
    <lineage>
        <taxon>Bacteria</taxon>
        <taxon>Bacillati</taxon>
        <taxon>Actinomycetota</taxon>
        <taxon>Actinomycetes</taxon>
        <taxon>Pseudonocardiales</taxon>
        <taxon>Pseudonocardiaceae</taxon>
        <taxon>Lentzea</taxon>
    </lineage>
</organism>
<name>A0A563F2L5_9PSEU</name>
<comment type="cofactor">
    <cofactor evidence="7">
        <name>heme</name>
        <dbReference type="ChEBI" id="CHEBI:30413"/>
    </cofactor>
</comment>
<dbReference type="InterPro" id="IPR050196">
    <property type="entry name" value="Cytochrome_P450_Monoox"/>
</dbReference>
<dbReference type="PANTHER" id="PTHR24291:SF50">
    <property type="entry name" value="BIFUNCTIONAL ALBAFLAVENONE MONOOXYGENASE_TERPENE SYNTHASE"/>
    <property type="match status" value="1"/>
</dbReference>
<evidence type="ECO:0000256" key="5">
    <source>
        <dbReference type="ARBA" id="ARBA00023004"/>
    </source>
</evidence>
<keyword evidence="4 8" id="KW-0560">Oxidoreductase</keyword>
<dbReference type="SUPFAM" id="SSF48264">
    <property type="entry name" value="Cytochrome P450"/>
    <property type="match status" value="1"/>
</dbReference>
<dbReference type="GO" id="GO:0005506">
    <property type="term" value="F:iron ion binding"/>
    <property type="evidence" value="ECO:0007669"/>
    <property type="project" value="InterPro"/>
</dbReference>
<feature type="binding site" description="axial binding residue" evidence="7">
    <location>
        <position position="386"/>
    </location>
    <ligand>
        <name>heme</name>
        <dbReference type="ChEBI" id="CHEBI:30413"/>
    </ligand>
    <ligandPart>
        <name>Fe</name>
        <dbReference type="ChEBI" id="CHEBI:18248"/>
    </ligandPart>
</feature>
<accession>A0A563F2L5</accession>
<dbReference type="InterPro" id="IPR002401">
    <property type="entry name" value="Cyt_P450_E_grp-I"/>
</dbReference>
<keyword evidence="6 8" id="KW-0503">Monooxygenase</keyword>
<dbReference type="RefSeq" id="WP_146348942.1">
    <property type="nucleotide sequence ID" value="NZ_VOBR01000001.1"/>
</dbReference>
<evidence type="ECO:0000256" key="8">
    <source>
        <dbReference type="RuleBase" id="RU000461"/>
    </source>
</evidence>
<dbReference type="OrthoDB" id="5290182at2"/>
<evidence type="ECO:0000256" key="3">
    <source>
        <dbReference type="ARBA" id="ARBA00022723"/>
    </source>
</evidence>
<evidence type="ECO:0000256" key="2">
    <source>
        <dbReference type="ARBA" id="ARBA00022617"/>
    </source>
</evidence>
<comment type="caution">
    <text evidence="10">The sequence shown here is derived from an EMBL/GenBank/DDBJ whole genome shotgun (WGS) entry which is preliminary data.</text>
</comment>
<dbReference type="GO" id="GO:0004497">
    <property type="term" value="F:monooxygenase activity"/>
    <property type="evidence" value="ECO:0007669"/>
    <property type="project" value="UniProtKB-KW"/>
</dbReference>
<evidence type="ECO:0000256" key="7">
    <source>
        <dbReference type="PIRSR" id="PIRSR602401-1"/>
    </source>
</evidence>
<evidence type="ECO:0000256" key="4">
    <source>
        <dbReference type="ARBA" id="ARBA00023002"/>
    </source>
</evidence>
<evidence type="ECO:0000313" key="10">
    <source>
        <dbReference type="EMBL" id="TWP54159.1"/>
    </source>
</evidence>
<dbReference type="Pfam" id="PF00067">
    <property type="entry name" value="p450"/>
    <property type="match status" value="1"/>
</dbReference>
<protein>
    <submittedName>
        <fullName evidence="10">Cytochrome P450</fullName>
    </submittedName>
</protein>
<dbReference type="GO" id="GO:0016705">
    <property type="term" value="F:oxidoreductase activity, acting on paired donors, with incorporation or reduction of molecular oxygen"/>
    <property type="evidence" value="ECO:0007669"/>
    <property type="project" value="InterPro"/>
</dbReference>
<dbReference type="InterPro" id="IPR017972">
    <property type="entry name" value="Cyt_P450_CS"/>
</dbReference>
<dbReference type="Proteomes" id="UP000316639">
    <property type="component" value="Unassembled WGS sequence"/>
</dbReference>
<dbReference type="PROSITE" id="PS00086">
    <property type="entry name" value="CYTOCHROME_P450"/>
    <property type="match status" value="1"/>
</dbReference>
<gene>
    <name evidence="10" type="ORF">FKR81_00920</name>
</gene>
<evidence type="ECO:0000313" key="11">
    <source>
        <dbReference type="Proteomes" id="UP000316639"/>
    </source>
</evidence>
<dbReference type="PANTHER" id="PTHR24291">
    <property type="entry name" value="CYTOCHROME P450 FAMILY 4"/>
    <property type="match status" value="1"/>
</dbReference>
<keyword evidence="2 7" id="KW-0349">Heme</keyword>
<proteinExistence type="inferred from homology"/>
<comment type="similarity">
    <text evidence="1 8">Belongs to the cytochrome P450 family.</text>
</comment>
<dbReference type="GO" id="GO:0020037">
    <property type="term" value="F:heme binding"/>
    <property type="evidence" value="ECO:0007669"/>
    <property type="project" value="InterPro"/>
</dbReference>
<evidence type="ECO:0000256" key="1">
    <source>
        <dbReference type="ARBA" id="ARBA00010617"/>
    </source>
</evidence>
<keyword evidence="3 7" id="KW-0479">Metal-binding</keyword>
<dbReference type="AlphaFoldDB" id="A0A563F2L5"/>
<dbReference type="PRINTS" id="PR00385">
    <property type="entry name" value="P450"/>
</dbReference>
<dbReference type="InterPro" id="IPR001128">
    <property type="entry name" value="Cyt_P450"/>
</dbReference>
<keyword evidence="5 7" id="KW-0408">Iron</keyword>
<evidence type="ECO:0000256" key="9">
    <source>
        <dbReference type="SAM" id="MobiDB-lite"/>
    </source>
</evidence>
<dbReference type="EMBL" id="VOBR01000001">
    <property type="protein sequence ID" value="TWP54159.1"/>
    <property type="molecule type" value="Genomic_DNA"/>
</dbReference>
<feature type="region of interest" description="Disordered" evidence="9">
    <location>
        <begin position="418"/>
        <end position="437"/>
    </location>
</feature>
<keyword evidence="11" id="KW-1185">Reference proteome</keyword>
<sequence>MTLPVLHGRLPLVGHALTLLRNPLELLRGADAADDIAVLYGGPKPWYLVSSLELARQIFVEDARKFDRGMQFDAMARIIGRTSLTADGELHRQRRRLVQPALDKRRVPEYAPIVAAAAQELMESWTDGLRLPLHDLISDVNFTFVTRTLVTAGIDEQRVADFRRYLPLALAGVTKSMYDPTGLARFVPTPGNLRTNHAIAQVRAAIGEAVAHHRASGSADHGDVLSMLIRDGKDLSDSEICDEAMALLTAGTETITSALCWAVHLLTRHPEVEQRLHTELDEVLSGRTPSTEDLPKLDYTRRFFTEVMRLYPPAWMVSRRTLTEVRLGDVLVPARTPVFVCVYLVHRRQELYPDPERFDPDRWLPERSKSLPRDAYLPFGHGHHRCPGDHFTWATASLLLASIAQKWRLRAIGDPVTPTTTPTLRPSHLDVVLSPRP</sequence>